<evidence type="ECO:0000313" key="4">
    <source>
        <dbReference type="Proteomes" id="UP000315395"/>
    </source>
</evidence>
<dbReference type="EMBL" id="CP041616">
    <property type="protein sequence ID" value="QDO89800.1"/>
    <property type="molecule type" value="Genomic_DNA"/>
</dbReference>
<keyword evidence="4" id="KW-1185">Reference proteome</keyword>
<dbReference type="Proteomes" id="UP000315395">
    <property type="component" value="Chromosome"/>
</dbReference>
<protein>
    <submittedName>
        <fullName evidence="3">Maleylpyruvate isomerase family mycothiol-dependent enzyme</fullName>
    </submittedName>
</protein>
<dbReference type="NCBIfam" id="TIGR03083">
    <property type="entry name" value="maleylpyruvate isomerase family mycothiol-dependent enzyme"/>
    <property type="match status" value="1"/>
</dbReference>
<dbReference type="OrthoDB" id="3671213at2"/>
<sequence length="260" mass="27722">MTLDYVAHLKGETERFLSVLRGADPTLQVPGCPDWDAADLLWHLGEVQWFWATIVSRRLQDPEAAEADKPSRPGSQDALVTFLEDAHGQLVEALSSADPAEQVWMWAEDQTVGYVRRRQANEALIHRLDAEQTVGAVTPLDPLLSTDALHEVFTTIFGGVPDWGTFTPSGRSVQLEPADGPGPLQIGLGRFTGTSPASGTAYDDPACELASTDSPSATVTGTAGDLAAWAWGRGDLSRLTVTGDQGAVSDLTAVLDLGVE</sequence>
<dbReference type="PANTHER" id="PTHR40758:SF1">
    <property type="entry name" value="CONSERVED PROTEIN"/>
    <property type="match status" value="1"/>
</dbReference>
<dbReference type="InterPro" id="IPR024344">
    <property type="entry name" value="MDMPI_metal-binding"/>
</dbReference>
<feature type="domain" description="Mycothiol-dependent maleylpyruvate isomerase metal-binding" evidence="2">
    <location>
        <begin position="9"/>
        <end position="130"/>
    </location>
</feature>
<dbReference type="InterPro" id="IPR034660">
    <property type="entry name" value="DinB/YfiT-like"/>
</dbReference>
<dbReference type="SUPFAM" id="SSF109854">
    <property type="entry name" value="DinB/YfiT-like putative metalloenzymes"/>
    <property type="match status" value="1"/>
</dbReference>
<reference evidence="3 4" key="1">
    <citation type="submission" date="2019-07" db="EMBL/GenBank/DDBJ databases">
        <title>complete genome sequencing of Ornithinimicrobium sp. H23M54.</title>
        <authorList>
            <person name="Bae J.-W."/>
            <person name="Lee S.-Y."/>
        </authorList>
    </citation>
    <scope>NUCLEOTIDE SEQUENCE [LARGE SCALE GENOMIC DNA]</scope>
    <source>
        <strain evidence="3 4">H23M54</strain>
    </source>
</reference>
<proteinExistence type="predicted"/>
<dbReference type="KEGG" id="orz:FNH13_16865"/>
<dbReference type="GO" id="GO:0016853">
    <property type="term" value="F:isomerase activity"/>
    <property type="evidence" value="ECO:0007669"/>
    <property type="project" value="UniProtKB-KW"/>
</dbReference>
<keyword evidence="3" id="KW-0670">Pyruvate</keyword>
<keyword evidence="3" id="KW-0413">Isomerase</keyword>
<dbReference type="GO" id="GO:0046872">
    <property type="term" value="F:metal ion binding"/>
    <property type="evidence" value="ECO:0007669"/>
    <property type="project" value="InterPro"/>
</dbReference>
<dbReference type="InterPro" id="IPR017517">
    <property type="entry name" value="Maleyloyr_isom"/>
</dbReference>
<dbReference type="PANTHER" id="PTHR40758">
    <property type="entry name" value="CONSERVED PROTEIN"/>
    <property type="match status" value="1"/>
</dbReference>
<accession>A0A516GEN1</accession>
<evidence type="ECO:0000259" key="1">
    <source>
        <dbReference type="Pfam" id="PF07398"/>
    </source>
</evidence>
<evidence type="ECO:0000313" key="3">
    <source>
        <dbReference type="EMBL" id="QDO89800.1"/>
    </source>
</evidence>
<gene>
    <name evidence="3" type="ORF">FNH13_16865</name>
</gene>
<dbReference type="AlphaFoldDB" id="A0A516GEN1"/>
<dbReference type="Pfam" id="PF11716">
    <property type="entry name" value="MDMPI_N"/>
    <property type="match status" value="1"/>
</dbReference>
<dbReference type="Pfam" id="PF07398">
    <property type="entry name" value="MDMPI_C"/>
    <property type="match status" value="1"/>
</dbReference>
<evidence type="ECO:0000259" key="2">
    <source>
        <dbReference type="Pfam" id="PF11716"/>
    </source>
</evidence>
<name>A0A516GEN1_9MICO</name>
<dbReference type="GO" id="GO:0005886">
    <property type="term" value="C:plasma membrane"/>
    <property type="evidence" value="ECO:0007669"/>
    <property type="project" value="TreeGrafter"/>
</dbReference>
<organism evidence="3 4">
    <name type="scientific">Ornithinimicrobium ciconiae</name>
    <dbReference type="NCBI Taxonomy" id="2594265"/>
    <lineage>
        <taxon>Bacteria</taxon>
        <taxon>Bacillati</taxon>
        <taxon>Actinomycetota</taxon>
        <taxon>Actinomycetes</taxon>
        <taxon>Micrococcales</taxon>
        <taxon>Ornithinimicrobiaceae</taxon>
        <taxon>Ornithinimicrobium</taxon>
    </lineage>
</organism>
<dbReference type="RefSeq" id="WP_143784521.1">
    <property type="nucleotide sequence ID" value="NZ_CP041616.1"/>
</dbReference>
<feature type="domain" description="MDMPI C-terminal" evidence="1">
    <location>
        <begin position="145"/>
        <end position="248"/>
    </location>
</feature>
<dbReference type="InterPro" id="IPR010872">
    <property type="entry name" value="MDMPI_C-term_domain"/>
</dbReference>